<reference evidence="3" key="1">
    <citation type="submission" date="2018-04" db="EMBL/GenBank/DDBJ databases">
        <authorList>
            <person name="Go L.Y."/>
            <person name="Mitchell J.A."/>
        </authorList>
    </citation>
    <scope>NUCLEOTIDE SEQUENCE [LARGE SCALE GENOMIC DNA]</scope>
</reference>
<dbReference type="EMBL" id="MH271320">
    <property type="protein sequence ID" value="AWY06690.1"/>
    <property type="molecule type" value="Genomic_DNA"/>
</dbReference>
<dbReference type="GeneID" id="54993739"/>
<evidence type="ECO:0000256" key="1">
    <source>
        <dbReference type="SAM" id="MobiDB-lite"/>
    </source>
</evidence>
<feature type="region of interest" description="Disordered" evidence="1">
    <location>
        <begin position="1"/>
        <end position="27"/>
    </location>
</feature>
<evidence type="ECO:0000313" key="2">
    <source>
        <dbReference type="EMBL" id="AWY06690.1"/>
    </source>
</evidence>
<gene>
    <name evidence="2" type="primary">56</name>
    <name evidence="2" type="ORF">SEA_ZETA1847_56</name>
</gene>
<sequence>MSARPALGVLSPHTLPSKGSTMSTVPIAPASPAPGAIVGAHIDIPVDWEPLKGVSFDDIVTGPSSELLVEPLNPHAPHRPKAAHRGRMRVNRPVLQQAPRDGFLAELRAAFRRATEAAA</sequence>
<organism evidence="2 3">
    <name type="scientific">Microbacterium phage Zeta1847</name>
    <dbReference type="NCBI Taxonomy" id="2201444"/>
    <lineage>
        <taxon>Viruses</taxon>
        <taxon>Duplodnaviria</taxon>
        <taxon>Heunggongvirae</taxon>
        <taxon>Uroviricota</taxon>
        <taxon>Caudoviricetes</taxon>
        <taxon>Casidaviridae</taxon>
        <taxon>Zetavirus</taxon>
        <taxon>Zetavirus zeta1847</taxon>
    </lineage>
</organism>
<feature type="compositionally biased region" description="Basic residues" evidence="1">
    <location>
        <begin position="76"/>
        <end position="90"/>
    </location>
</feature>
<feature type="region of interest" description="Disordered" evidence="1">
    <location>
        <begin position="68"/>
        <end position="95"/>
    </location>
</feature>
<keyword evidence="3" id="KW-1185">Reference proteome</keyword>
<dbReference type="Proteomes" id="UP000251243">
    <property type="component" value="Segment"/>
</dbReference>
<accession>A0A2Z4Q9N1</accession>
<name>A0A2Z4Q9N1_9CAUD</name>
<dbReference type="KEGG" id="vg:54993739"/>
<dbReference type="RefSeq" id="YP_009803179.1">
    <property type="nucleotide sequence ID" value="NC_047992.1"/>
</dbReference>
<evidence type="ECO:0000313" key="3">
    <source>
        <dbReference type="Proteomes" id="UP000251243"/>
    </source>
</evidence>
<protein>
    <submittedName>
        <fullName evidence="2">Uncharacterized protein</fullName>
    </submittedName>
</protein>
<proteinExistence type="predicted"/>